<keyword evidence="1" id="KW-0472">Membrane</keyword>
<sequence length="265" mass="29888">MAPLKFEDNVKEKLDNREINPSADSWDTLAKQLDDHQQEKAGKTNYTIWYLIAASIIGIVIITSVVLTNNNITTTTPTQLVNTNKETPRKLVPNNTDATTEDRIVDQLKSNTNLAVDEVAIDTKKEKNEILSNTNARNTKFHETANVNRSSDKRSAIVLADKTSGEMDNDNVESLVEEKVAAVFEEVQQLEQSKTQVTDQEIEELLRKAQQEITTQKMMENHSVDAMALLDEVETEMEESFKEKVFEALKTGYQKVKSAVAERNN</sequence>
<accession>A0A4Q7NXR9</accession>
<name>A0A4Q7NXR9_9FLAO</name>
<evidence type="ECO:0000256" key="1">
    <source>
        <dbReference type="SAM" id="Phobius"/>
    </source>
</evidence>
<organism evidence="2 3">
    <name type="scientific">Aquimarina brevivitae</name>
    <dbReference type="NCBI Taxonomy" id="323412"/>
    <lineage>
        <taxon>Bacteria</taxon>
        <taxon>Pseudomonadati</taxon>
        <taxon>Bacteroidota</taxon>
        <taxon>Flavobacteriia</taxon>
        <taxon>Flavobacteriales</taxon>
        <taxon>Flavobacteriaceae</taxon>
        <taxon>Aquimarina</taxon>
    </lineage>
</organism>
<keyword evidence="3" id="KW-1185">Reference proteome</keyword>
<comment type="caution">
    <text evidence="2">The sequence shown here is derived from an EMBL/GenBank/DDBJ whole genome shotgun (WGS) entry which is preliminary data.</text>
</comment>
<protein>
    <submittedName>
        <fullName evidence="2">Uncharacterized protein</fullName>
    </submittedName>
</protein>
<dbReference type="RefSeq" id="WP_130287370.1">
    <property type="nucleotide sequence ID" value="NZ_SGXE01000004.1"/>
</dbReference>
<feature type="transmembrane region" description="Helical" evidence="1">
    <location>
        <begin position="48"/>
        <end position="67"/>
    </location>
</feature>
<keyword evidence="1" id="KW-1133">Transmembrane helix</keyword>
<evidence type="ECO:0000313" key="2">
    <source>
        <dbReference type="EMBL" id="RZS92201.1"/>
    </source>
</evidence>
<reference evidence="2 3" key="1">
    <citation type="submission" date="2019-02" db="EMBL/GenBank/DDBJ databases">
        <title>Genomic Encyclopedia of Type Strains, Phase IV (KMG-IV): sequencing the most valuable type-strain genomes for metagenomic binning, comparative biology and taxonomic classification.</title>
        <authorList>
            <person name="Goeker M."/>
        </authorList>
    </citation>
    <scope>NUCLEOTIDE SEQUENCE [LARGE SCALE GENOMIC DNA]</scope>
    <source>
        <strain evidence="2 3">DSM 17196</strain>
    </source>
</reference>
<gene>
    <name evidence="2" type="ORF">EV197_2837</name>
</gene>
<keyword evidence="1" id="KW-0812">Transmembrane</keyword>
<dbReference type="OrthoDB" id="1247025at2"/>
<proteinExistence type="predicted"/>
<evidence type="ECO:0000313" key="3">
    <source>
        <dbReference type="Proteomes" id="UP000292262"/>
    </source>
</evidence>
<dbReference type="Proteomes" id="UP000292262">
    <property type="component" value="Unassembled WGS sequence"/>
</dbReference>
<dbReference type="AlphaFoldDB" id="A0A4Q7NXR9"/>
<dbReference type="EMBL" id="SGXE01000004">
    <property type="protein sequence ID" value="RZS92201.1"/>
    <property type="molecule type" value="Genomic_DNA"/>
</dbReference>